<dbReference type="Proteomes" id="UP000647587">
    <property type="component" value="Unassembled WGS sequence"/>
</dbReference>
<feature type="signal peptide" evidence="2">
    <location>
        <begin position="1"/>
        <end position="23"/>
    </location>
</feature>
<protein>
    <submittedName>
        <fullName evidence="3">Uncharacterized protein</fullName>
    </submittedName>
</protein>
<proteinExistence type="predicted"/>
<reference evidence="4" key="1">
    <citation type="journal article" date="2019" name="Int. J. Syst. Evol. Microbiol.">
        <title>The Global Catalogue of Microorganisms (GCM) 10K type strain sequencing project: providing services to taxonomists for standard genome sequencing and annotation.</title>
        <authorList>
            <consortium name="The Broad Institute Genomics Platform"/>
            <consortium name="The Broad Institute Genome Sequencing Center for Infectious Disease"/>
            <person name="Wu L."/>
            <person name="Ma J."/>
        </authorList>
    </citation>
    <scope>NUCLEOTIDE SEQUENCE [LARGE SCALE GENOMIC DNA]</scope>
    <source>
        <strain evidence="4">JCM 30331</strain>
    </source>
</reference>
<evidence type="ECO:0000256" key="2">
    <source>
        <dbReference type="SAM" id="SignalP"/>
    </source>
</evidence>
<evidence type="ECO:0000313" key="3">
    <source>
        <dbReference type="EMBL" id="GGK27723.1"/>
    </source>
</evidence>
<sequence length="177" mass="18913">MRKTLLIAALTFMPALQLGSAQTVSTNIDARVQFPPAIQTLANVVNLLSQGVRVSLLTPDQQPAATVSPSGSLIVRPGITTTATQVQVMTPIAGTNDFIREVYPLAQPVNVAQPVSTQNITVKDKEGQKVALTSVMGRQAAWAKAPGLQKKPGQMPPGQFKKLCKNSPKDSRCTQQR</sequence>
<feature type="chain" id="PRO_5046377299" evidence="2">
    <location>
        <begin position="24"/>
        <end position="177"/>
    </location>
</feature>
<comment type="caution">
    <text evidence="3">The sequence shown here is derived from an EMBL/GenBank/DDBJ whole genome shotgun (WGS) entry which is preliminary data.</text>
</comment>
<name>A0ABQ2EV01_9DEIO</name>
<keyword evidence="4" id="KW-1185">Reference proteome</keyword>
<evidence type="ECO:0000256" key="1">
    <source>
        <dbReference type="SAM" id="MobiDB-lite"/>
    </source>
</evidence>
<dbReference type="RefSeq" id="WP_189008196.1">
    <property type="nucleotide sequence ID" value="NZ_BMPP01000008.1"/>
</dbReference>
<keyword evidence="2" id="KW-0732">Signal</keyword>
<feature type="region of interest" description="Disordered" evidence="1">
    <location>
        <begin position="143"/>
        <end position="177"/>
    </location>
</feature>
<gene>
    <name evidence="3" type="ORF">GCM10008955_21860</name>
</gene>
<feature type="compositionally biased region" description="Basic and acidic residues" evidence="1">
    <location>
        <begin position="167"/>
        <end position="177"/>
    </location>
</feature>
<organism evidence="3 4">
    <name type="scientific">Deinococcus malanensis</name>
    <dbReference type="NCBI Taxonomy" id="1706855"/>
    <lineage>
        <taxon>Bacteria</taxon>
        <taxon>Thermotogati</taxon>
        <taxon>Deinococcota</taxon>
        <taxon>Deinococci</taxon>
        <taxon>Deinococcales</taxon>
        <taxon>Deinococcaceae</taxon>
        <taxon>Deinococcus</taxon>
    </lineage>
</organism>
<dbReference type="EMBL" id="BMPP01000008">
    <property type="protein sequence ID" value="GGK27723.1"/>
    <property type="molecule type" value="Genomic_DNA"/>
</dbReference>
<evidence type="ECO:0000313" key="4">
    <source>
        <dbReference type="Proteomes" id="UP000647587"/>
    </source>
</evidence>
<accession>A0ABQ2EV01</accession>